<dbReference type="OrthoDB" id="412286at2759"/>
<reference evidence="1 2" key="1">
    <citation type="journal article" date="2020" name="IScience">
        <title>Genome Sequencing of the Endangered Kingdonia uniflora (Circaeasteraceae, Ranunculales) Reveals Potential Mechanisms of Evolutionary Specialization.</title>
        <authorList>
            <person name="Sun Y."/>
            <person name="Deng T."/>
            <person name="Zhang A."/>
            <person name="Moore M.J."/>
            <person name="Landis J.B."/>
            <person name="Lin N."/>
            <person name="Zhang H."/>
            <person name="Zhang X."/>
            <person name="Huang J."/>
            <person name="Zhang X."/>
            <person name="Sun H."/>
            <person name="Wang H."/>
        </authorList>
    </citation>
    <scope>NUCLEOTIDE SEQUENCE [LARGE SCALE GENOMIC DNA]</scope>
    <source>
        <strain evidence="1">TB1705</strain>
        <tissue evidence="1">Leaf</tissue>
    </source>
</reference>
<dbReference type="GO" id="GO:0016579">
    <property type="term" value="P:protein deubiquitination"/>
    <property type="evidence" value="ECO:0007669"/>
    <property type="project" value="TreeGrafter"/>
</dbReference>
<proteinExistence type="predicted"/>
<dbReference type="EMBL" id="JACGCM010001782">
    <property type="protein sequence ID" value="KAF6149696.1"/>
    <property type="molecule type" value="Genomic_DNA"/>
</dbReference>
<dbReference type="InterPro" id="IPR008580">
    <property type="entry name" value="PPPDE_dom"/>
</dbReference>
<evidence type="ECO:0000313" key="2">
    <source>
        <dbReference type="Proteomes" id="UP000541444"/>
    </source>
</evidence>
<dbReference type="PANTHER" id="PTHR12378:SF48">
    <property type="entry name" value="PUTATIVE THIOL PEPTIDASE FAMILY PROTEIN-RELATED"/>
    <property type="match status" value="1"/>
</dbReference>
<sequence length="213" mass="23564">MSMAPVEVTTPLRVTGLEIVVYKPPIEMISPPLVSDGESCKKIVPQMSLRERLQSWGDDMHACFVGNSLHGGKSRIGNSGPKRKKSDVSDEAAQFQQISESLFFMVVEVSAATVLSRLELGTDPYLVVPINFMMKKKGWKSIIPLRLRGKSTTRFCLFPKLRSAGLGPGNTPVYLNVYDLTPMNGYVYWAGVGIFHSGVEGNSTYLFSFFLAY</sequence>
<protein>
    <submittedName>
        <fullName evidence="1">Uncharacterized protein</fullName>
    </submittedName>
</protein>
<dbReference type="AlphaFoldDB" id="A0A7J7M4B5"/>
<dbReference type="Proteomes" id="UP000541444">
    <property type="component" value="Unassembled WGS sequence"/>
</dbReference>
<comment type="caution">
    <text evidence="1">The sequence shown here is derived from an EMBL/GenBank/DDBJ whole genome shotgun (WGS) entry which is preliminary data.</text>
</comment>
<gene>
    <name evidence="1" type="ORF">GIB67_017429</name>
</gene>
<dbReference type="GO" id="GO:0101005">
    <property type="term" value="F:deubiquitinase activity"/>
    <property type="evidence" value="ECO:0007669"/>
    <property type="project" value="TreeGrafter"/>
</dbReference>
<accession>A0A7J7M4B5</accession>
<name>A0A7J7M4B5_9MAGN</name>
<evidence type="ECO:0000313" key="1">
    <source>
        <dbReference type="EMBL" id="KAF6149696.1"/>
    </source>
</evidence>
<dbReference type="PANTHER" id="PTHR12378">
    <property type="entry name" value="DESUMOYLATING ISOPEPTIDASE"/>
    <property type="match status" value="1"/>
</dbReference>
<keyword evidence="2" id="KW-1185">Reference proteome</keyword>
<organism evidence="1 2">
    <name type="scientific">Kingdonia uniflora</name>
    <dbReference type="NCBI Taxonomy" id="39325"/>
    <lineage>
        <taxon>Eukaryota</taxon>
        <taxon>Viridiplantae</taxon>
        <taxon>Streptophyta</taxon>
        <taxon>Embryophyta</taxon>
        <taxon>Tracheophyta</taxon>
        <taxon>Spermatophyta</taxon>
        <taxon>Magnoliopsida</taxon>
        <taxon>Ranunculales</taxon>
        <taxon>Circaeasteraceae</taxon>
        <taxon>Kingdonia</taxon>
    </lineage>
</organism>